<comment type="caution">
    <text evidence="4">The sequence shown here is derived from an EMBL/GenBank/DDBJ whole genome shotgun (WGS) entry which is preliminary data.</text>
</comment>
<evidence type="ECO:0000313" key="4">
    <source>
        <dbReference type="EMBL" id="CAH0052487.1"/>
    </source>
</evidence>
<gene>
    <name evidence="4" type="ORF">CSOL1703_00015611</name>
</gene>
<keyword evidence="5" id="KW-1185">Reference proteome</keyword>
<dbReference type="PANTHER" id="PTHR33112">
    <property type="entry name" value="DOMAIN PROTEIN, PUTATIVE-RELATED"/>
    <property type="match status" value="1"/>
</dbReference>
<evidence type="ECO:0008006" key="6">
    <source>
        <dbReference type="Google" id="ProtNLM"/>
    </source>
</evidence>
<evidence type="ECO:0000259" key="2">
    <source>
        <dbReference type="Pfam" id="PF06985"/>
    </source>
</evidence>
<name>A0A9N9ZAD9_9HYPO</name>
<dbReference type="OrthoDB" id="2958217at2759"/>
<reference evidence="4" key="1">
    <citation type="submission" date="2021-10" db="EMBL/GenBank/DDBJ databases">
        <authorList>
            <person name="Piombo E."/>
        </authorList>
    </citation>
    <scope>NUCLEOTIDE SEQUENCE</scope>
</reference>
<proteinExistence type="predicted"/>
<dbReference type="AlphaFoldDB" id="A0A9N9ZAD9"/>
<evidence type="ECO:0000313" key="5">
    <source>
        <dbReference type="Proteomes" id="UP000775872"/>
    </source>
</evidence>
<feature type="domain" description="NADAR" evidence="3">
    <location>
        <begin position="27"/>
        <end position="197"/>
    </location>
</feature>
<feature type="region of interest" description="Disordered" evidence="1">
    <location>
        <begin position="744"/>
        <end position="774"/>
    </location>
</feature>
<dbReference type="Pfam" id="PF06985">
    <property type="entry name" value="HET"/>
    <property type="match status" value="1"/>
</dbReference>
<dbReference type="SUPFAM" id="SSF143990">
    <property type="entry name" value="YbiA-like"/>
    <property type="match status" value="1"/>
</dbReference>
<dbReference type="InterPro" id="IPR012816">
    <property type="entry name" value="NADAR"/>
</dbReference>
<dbReference type="Gene3D" id="1.10.357.40">
    <property type="entry name" value="YbiA-like"/>
    <property type="match status" value="1"/>
</dbReference>
<accession>A0A9N9ZAD9</accession>
<dbReference type="Pfam" id="PF08719">
    <property type="entry name" value="NADAR"/>
    <property type="match status" value="1"/>
</dbReference>
<dbReference type="PANTHER" id="PTHR33112:SF12">
    <property type="entry name" value="HETEROKARYON INCOMPATIBILITY DOMAIN-CONTAINING PROTEIN"/>
    <property type="match status" value="1"/>
</dbReference>
<feature type="region of interest" description="Disordered" evidence="1">
    <location>
        <begin position="694"/>
        <end position="722"/>
    </location>
</feature>
<organism evidence="4 5">
    <name type="scientific">Clonostachys solani</name>
    <dbReference type="NCBI Taxonomy" id="160281"/>
    <lineage>
        <taxon>Eukaryota</taxon>
        <taxon>Fungi</taxon>
        <taxon>Dikarya</taxon>
        <taxon>Ascomycota</taxon>
        <taxon>Pezizomycotina</taxon>
        <taxon>Sordariomycetes</taxon>
        <taxon>Hypocreomycetidae</taxon>
        <taxon>Hypocreales</taxon>
        <taxon>Bionectriaceae</taxon>
        <taxon>Clonostachys</taxon>
    </lineage>
</organism>
<feature type="domain" description="Heterokaryon incompatibility" evidence="2">
    <location>
        <begin position="393"/>
        <end position="539"/>
    </location>
</feature>
<feature type="compositionally biased region" description="Low complexity" evidence="1">
    <location>
        <begin position="698"/>
        <end position="707"/>
    </location>
</feature>
<dbReference type="NCBIfam" id="TIGR02464">
    <property type="entry name" value="ribofla_fusion"/>
    <property type="match status" value="1"/>
</dbReference>
<dbReference type="InterPro" id="IPR010730">
    <property type="entry name" value="HET"/>
</dbReference>
<dbReference type="Proteomes" id="UP000775872">
    <property type="component" value="Unassembled WGS sequence"/>
</dbReference>
<dbReference type="InterPro" id="IPR037238">
    <property type="entry name" value="YbiA-like_sf"/>
</dbReference>
<dbReference type="CDD" id="cd15457">
    <property type="entry name" value="NADAR"/>
    <property type="match status" value="1"/>
</dbReference>
<dbReference type="EMBL" id="CABFOC020000044">
    <property type="protein sequence ID" value="CAH0052487.1"/>
    <property type="molecule type" value="Genomic_DNA"/>
</dbReference>
<sequence length="954" mass="105312">MPSQKKPILQGHGSGTANDTLSTAPLFFHHEDRKYGEFSQWYGSSFVVSKLQISALVGQPVSSFCSPGDYSDDIPFVTAEQFMMFCKAACFGDRSIAAQILQTRDPREQKGLGRVVAGFDPVKWDAVKSSVVAAASLAKFGQNEELRALLLGTGRRELIEAAPNDRIWGIGFSEKDARNMRSRREWGENLLGRALVTMTSNATTLCERCTALQLTRSDFASPPFEPESKYHQVIVQGTIGQLRECQARCALCQILLQALSREYQDRPDALLADEAWEAEWYQNIIEYDPIADGAEDQYGSALCPRLKGQSTSVYGVQLVDEQSTQHLVRGRVIPTQMDVVQIKSWLARCSREHGDNCLQTYLSIPAHPSNLPGFMVIDVEELCLAQLPEGVAYTTLSYVWGSTNSPITLKTNVDAFREPGAFRRTKLPKTISDAIEVTSALGFRFLWVDALCIVQDDDAFKSKLIANMEAVYGNSALTIVAASGDHADAGLDGWGKDMEAGSRQPTVKIEDGFILGVLPFFDLELMNSTFASRGWTYQETALSARRLIFLGGQFYFVCRGAVWREDVMAESNLIQPFEGANTLGTGASEWTLGRYGEHVAAYSSRKLTYSSDALNAFTGIQKALQGSMGNTKFWYGLPAAALDWALLWKETKGTKLVRREEFPSWSWAGWDGSHIVNEEGTTVQAWESLHESSEFHVSGSQTSSSQSKPQNEDGSSHANSEIESFDSENLEDFMPTYGMSLRGHPFTGRMKARKPPVDTGTSTATGSGDNDKLSSGTLVFETQVHLVGDTIEFSPSTAYDDTDDFEYQIIDKKTQKVCGLVWTKDVLPQPGSGKGDWVGLLALSFAAPSTLDRKALEEGGLNEIYLQTAAQETSVDGEISLGEWHEWDFFNVMLIHGQGGTGNVRPILEKSNGANPQYTVDKMLHAERHGLGLMHRDILMDETRELDCKVIALR</sequence>
<evidence type="ECO:0000259" key="3">
    <source>
        <dbReference type="Pfam" id="PF08719"/>
    </source>
</evidence>
<protein>
    <recommendedName>
        <fullName evidence="6">Heterokaryon incompatibility domain-containing protein</fullName>
    </recommendedName>
</protein>
<feature type="compositionally biased region" description="Low complexity" evidence="1">
    <location>
        <begin position="759"/>
        <end position="768"/>
    </location>
</feature>
<evidence type="ECO:0000256" key="1">
    <source>
        <dbReference type="SAM" id="MobiDB-lite"/>
    </source>
</evidence>